<dbReference type="RefSeq" id="WP_044834586.1">
    <property type="nucleotide sequence ID" value="NZ_CP059735.1"/>
</dbReference>
<dbReference type="AlphaFoldDB" id="A0AAE9YKU6"/>
<feature type="transmembrane region" description="Helical" evidence="8">
    <location>
        <begin position="143"/>
        <end position="161"/>
    </location>
</feature>
<dbReference type="GO" id="GO:0009306">
    <property type="term" value="P:protein secretion"/>
    <property type="evidence" value="ECO:0007669"/>
    <property type="project" value="InterPro"/>
</dbReference>
<gene>
    <name evidence="9" type="primary">sctU</name>
    <name evidence="9" type="ORF">SG35_014765</name>
</gene>
<dbReference type="InterPro" id="IPR006135">
    <property type="entry name" value="T3SS_substrate_exporter"/>
</dbReference>
<evidence type="ECO:0000256" key="5">
    <source>
        <dbReference type="ARBA" id="ARBA00022989"/>
    </source>
</evidence>
<evidence type="ECO:0000256" key="8">
    <source>
        <dbReference type="SAM" id="Phobius"/>
    </source>
</evidence>
<dbReference type="Proteomes" id="UP000032568">
    <property type="component" value="Chromosome"/>
</dbReference>
<dbReference type="InterPro" id="IPR006307">
    <property type="entry name" value="BsaZ-like"/>
</dbReference>
<evidence type="ECO:0000256" key="6">
    <source>
        <dbReference type="ARBA" id="ARBA00023026"/>
    </source>
</evidence>
<evidence type="ECO:0000256" key="3">
    <source>
        <dbReference type="ARBA" id="ARBA00022475"/>
    </source>
</evidence>
<organism evidence="9 10">
    <name type="scientific">Thalassomonas actiniarum</name>
    <dbReference type="NCBI Taxonomy" id="485447"/>
    <lineage>
        <taxon>Bacteria</taxon>
        <taxon>Pseudomonadati</taxon>
        <taxon>Pseudomonadota</taxon>
        <taxon>Gammaproteobacteria</taxon>
        <taxon>Alteromonadales</taxon>
        <taxon>Colwelliaceae</taxon>
        <taxon>Thalassomonas</taxon>
    </lineage>
</organism>
<keyword evidence="4 8" id="KW-0812">Transmembrane</keyword>
<proteinExistence type="inferred from homology"/>
<dbReference type="GO" id="GO:0005886">
    <property type="term" value="C:plasma membrane"/>
    <property type="evidence" value="ECO:0007669"/>
    <property type="project" value="UniProtKB-SubCell"/>
</dbReference>
<comment type="subcellular location">
    <subcellularLocation>
        <location evidence="1">Cell membrane</location>
        <topology evidence="1">Multi-pass membrane protein</topology>
    </subcellularLocation>
</comment>
<sequence length="357" mass="39366">MSEKTEQPTPKKLRDAKKDGQVAQSKEVVSAATLITICSVIMALADTIVSTIQEIILLPSQLYQLPFEKALEVMTSASLDALFSLVLPIIAVTFITGIAANVIQVGPMMSAKSITPELNKISPISGFKKIFAVKNLVEFLKSVLKIALLSALIYISMIKYLPDLLNLSSCGKACVFPLLGTMLKELIAYTAVAFIVIAAFDYFFQKSQHIKQLKMSMDEVKKEYKESEGDPQIKGQRKQLHKELLNGPPPEKVKKSSVIIANPTHVAIGLYYDKDETPLPLLTIKGTDMMAQDIKKMAREANIPILENRPLARGLLAAAEENQYIPAEFIEPVAEVLLWVQGLVDEPEEDPSLDPSR</sequence>
<comment type="similarity">
    <text evidence="2">Belongs to the type III secretion exporter family.</text>
</comment>
<reference evidence="9 10" key="2">
    <citation type="journal article" date="2022" name="Mar. Drugs">
        <title>Bioassay-Guided Fractionation Leads to the Detection of Cholic Acid Generated by the Rare Thalassomonas sp.</title>
        <authorList>
            <person name="Pheiffer F."/>
            <person name="Schneider Y.K."/>
            <person name="Hansen E.H."/>
            <person name="Andersen J.H."/>
            <person name="Isaksson J."/>
            <person name="Busche T."/>
            <person name="R C."/>
            <person name="Kalinowski J."/>
            <person name="Zyl L.V."/>
            <person name="Trindade M."/>
        </authorList>
    </citation>
    <scope>NUCLEOTIDE SEQUENCE [LARGE SCALE GENOMIC DNA]</scope>
    <source>
        <strain evidence="9 10">A5K-106</strain>
    </source>
</reference>
<evidence type="ECO:0000313" key="9">
    <source>
        <dbReference type="EMBL" id="WDD96643.1"/>
    </source>
</evidence>
<evidence type="ECO:0000256" key="4">
    <source>
        <dbReference type="ARBA" id="ARBA00022692"/>
    </source>
</evidence>
<name>A0AAE9YKU6_9GAMM</name>
<dbReference type="SUPFAM" id="SSF160544">
    <property type="entry name" value="EscU C-terminal domain-like"/>
    <property type="match status" value="1"/>
</dbReference>
<dbReference type="Gene3D" id="6.10.250.2080">
    <property type="match status" value="1"/>
</dbReference>
<dbReference type="Gene3D" id="3.40.1690.10">
    <property type="entry name" value="secretion proteins EscU"/>
    <property type="match status" value="1"/>
</dbReference>
<keyword evidence="10" id="KW-1185">Reference proteome</keyword>
<reference evidence="9 10" key="1">
    <citation type="journal article" date="2015" name="Genome Announc.">
        <title>Draft Genome Sequences of Marine Isolates of Thalassomonas viridans and Thalassomonas actiniarum.</title>
        <authorList>
            <person name="Olonade I."/>
            <person name="van Zyl L.J."/>
            <person name="Trindade M."/>
        </authorList>
    </citation>
    <scope>NUCLEOTIDE SEQUENCE [LARGE SCALE GENOMIC DNA]</scope>
    <source>
        <strain evidence="9 10">A5K-106</strain>
    </source>
</reference>
<dbReference type="Pfam" id="PF01312">
    <property type="entry name" value="Bac_export_2"/>
    <property type="match status" value="1"/>
</dbReference>
<evidence type="ECO:0000313" key="10">
    <source>
        <dbReference type="Proteomes" id="UP000032568"/>
    </source>
</evidence>
<dbReference type="EMBL" id="CP059735">
    <property type="protein sequence ID" value="WDD96643.1"/>
    <property type="molecule type" value="Genomic_DNA"/>
</dbReference>
<feature type="transmembrane region" description="Helical" evidence="8">
    <location>
        <begin position="186"/>
        <end position="204"/>
    </location>
</feature>
<keyword evidence="3" id="KW-1003">Cell membrane</keyword>
<dbReference type="InterPro" id="IPR029025">
    <property type="entry name" value="T3SS_substrate_exporter_C"/>
</dbReference>
<dbReference type="KEGG" id="tact:SG35_014765"/>
<keyword evidence="7 8" id="KW-0472">Membrane</keyword>
<protein>
    <submittedName>
        <fullName evidence="9">Type III secretion system export apparatus subunit SctU</fullName>
    </submittedName>
</protein>
<evidence type="ECO:0000256" key="2">
    <source>
        <dbReference type="ARBA" id="ARBA00010690"/>
    </source>
</evidence>
<dbReference type="PANTHER" id="PTHR30531:SF14">
    <property type="entry name" value="SURFACE PRESENTATION OF ANTIGENS PROTEIN SPAS"/>
    <property type="match status" value="1"/>
</dbReference>
<feature type="transmembrane region" description="Helical" evidence="8">
    <location>
        <begin position="81"/>
        <end position="103"/>
    </location>
</feature>
<evidence type="ECO:0000256" key="7">
    <source>
        <dbReference type="ARBA" id="ARBA00023136"/>
    </source>
</evidence>
<dbReference type="PANTHER" id="PTHR30531">
    <property type="entry name" value="FLAGELLAR BIOSYNTHETIC PROTEIN FLHB"/>
    <property type="match status" value="1"/>
</dbReference>
<dbReference type="NCBIfam" id="TIGR01404">
    <property type="entry name" value="FlhB_rel_III"/>
    <property type="match status" value="1"/>
</dbReference>
<keyword evidence="6" id="KW-0843">Virulence</keyword>
<keyword evidence="5 8" id="KW-1133">Transmembrane helix</keyword>
<dbReference type="PRINTS" id="PR00950">
    <property type="entry name" value="TYPE3IMSPROT"/>
</dbReference>
<evidence type="ECO:0000256" key="1">
    <source>
        <dbReference type="ARBA" id="ARBA00004651"/>
    </source>
</evidence>
<accession>A0AAE9YKU6</accession>
<feature type="transmembrane region" description="Helical" evidence="8">
    <location>
        <begin position="28"/>
        <end position="52"/>
    </location>
</feature>